<reference evidence="2" key="1">
    <citation type="journal article" date="2015" name="Nat. Genet.">
        <title>The genome and transcriptome of the zoonotic hookworm Ancylostoma ceylanicum identify infection-specific gene families.</title>
        <authorList>
            <person name="Schwarz E.M."/>
            <person name="Hu Y."/>
            <person name="Antoshechkin I."/>
            <person name="Miller M.M."/>
            <person name="Sternberg P.W."/>
            <person name="Aroian R.V."/>
        </authorList>
    </citation>
    <scope>NUCLEOTIDE SEQUENCE</scope>
    <source>
        <strain evidence="2">HY135</strain>
    </source>
</reference>
<dbReference type="EMBL" id="JARK01001377">
    <property type="protein sequence ID" value="EYC14224.1"/>
    <property type="molecule type" value="Genomic_DNA"/>
</dbReference>
<comment type="caution">
    <text evidence="1">The sequence shown here is derived from an EMBL/GenBank/DDBJ whole genome shotgun (WGS) entry which is preliminary data.</text>
</comment>
<proteinExistence type="predicted"/>
<accession>A0A016UFW7</accession>
<organism evidence="1 2">
    <name type="scientific">Ancylostoma ceylanicum</name>
    <dbReference type="NCBI Taxonomy" id="53326"/>
    <lineage>
        <taxon>Eukaryota</taxon>
        <taxon>Metazoa</taxon>
        <taxon>Ecdysozoa</taxon>
        <taxon>Nematoda</taxon>
        <taxon>Chromadorea</taxon>
        <taxon>Rhabditida</taxon>
        <taxon>Rhabditina</taxon>
        <taxon>Rhabditomorpha</taxon>
        <taxon>Strongyloidea</taxon>
        <taxon>Ancylostomatidae</taxon>
        <taxon>Ancylostomatinae</taxon>
        <taxon>Ancylostoma</taxon>
    </lineage>
</organism>
<gene>
    <name evidence="1" type="primary">Acey_s0041.g412</name>
    <name evidence="1" type="ORF">Y032_0041g412</name>
</gene>
<dbReference type="OrthoDB" id="5901557at2759"/>
<dbReference type="Proteomes" id="UP000024635">
    <property type="component" value="Unassembled WGS sequence"/>
</dbReference>
<evidence type="ECO:0000313" key="2">
    <source>
        <dbReference type="Proteomes" id="UP000024635"/>
    </source>
</evidence>
<sequence>MIAKRSRNWSQFFAAKARSRPFNDYESHFAGYLLVELFLPPILTQGVPSIHREKYKKEEACNRAAVWNPALKRCECRNPQADGRIMKPELYSEYPPGTVCMDCQSTVEMKTVLFLLDRSGSVELKGWLTQLDFMKSIANSVKPVLAAVIVMKQIPFVALDFGHHSAAAIDTNAFLQQQCLAFEPHFEPGLPPIAAILPLFAAKIEENGNGSTQI</sequence>
<dbReference type="AlphaFoldDB" id="A0A016UFW7"/>
<evidence type="ECO:0000313" key="1">
    <source>
        <dbReference type="EMBL" id="EYC14224.1"/>
    </source>
</evidence>
<name>A0A016UFW7_9BILA</name>
<protein>
    <submittedName>
        <fullName evidence="1">Uncharacterized protein</fullName>
    </submittedName>
</protein>
<keyword evidence="2" id="KW-1185">Reference proteome</keyword>